<dbReference type="STRING" id="74873.A0A084VFN7"/>
<organism evidence="3">
    <name type="scientific">Anopheles sinensis</name>
    <name type="common">Mosquito</name>
    <dbReference type="NCBI Taxonomy" id="74873"/>
    <lineage>
        <taxon>Eukaryota</taxon>
        <taxon>Metazoa</taxon>
        <taxon>Ecdysozoa</taxon>
        <taxon>Arthropoda</taxon>
        <taxon>Hexapoda</taxon>
        <taxon>Insecta</taxon>
        <taxon>Pterygota</taxon>
        <taxon>Neoptera</taxon>
        <taxon>Endopterygota</taxon>
        <taxon>Diptera</taxon>
        <taxon>Nematocera</taxon>
        <taxon>Culicoidea</taxon>
        <taxon>Culicidae</taxon>
        <taxon>Anophelinae</taxon>
        <taxon>Anopheles</taxon>
    </lineage>
</organism>
<dbReference type="EnsemblMetazoa" id="ASIC003941-RA">
    <property type="protein sequence ID" value="ASIC003941-PA"/>
    <property type="gene ID" value="ASIC003941"/>
</dbReference>
<dbReference type="PANTHER" id="PTHR14963">
    <property type="entry name" value="RHO GTPASE ACTIVATING PROTEIN 18,19-RELATED"/>
    <property type="match status" value="1"/>
</dbReference>
<dbReference type="GO" id="GO:0007165">
    <property type="term" value="P:signal transduction"/>
    <property type="evidence" value="ECO:0007669"/>
    <property type="project" value="InterPro"/>
</dbReference>
<keyword evidence="5" id="KW-1185">Reference proteome</keyword>
<keyword evidence="1" id="KW-0343">GTPase activation</keyword>
<dbReference type="Gene3D" id="1.10.555.10">
    <property type="entry name" value="Rho GTPase activation protein"/>
    <property type="match status" value="1"/>
</dbReference>
<dbReference type="OrthoDB" id="10061772at2759"/>
<dbReference type="VEuPathDB" id="VectorBase:ASIC003941"/>
<dbReference type="VEuPathDB" id="VectorBase:ASIS009538"/>
<protein>
    <submittedName>
        <fullName evidence="3 4">Rho gtpase activating protein</fullName>
    </submittedName>
</protein>
<dbReference type="GO" id="GO:0005096">
    <property type="term" value="F:GTPase activator activity"/>
    <property type="evidence" value="ECO:0007669"/>
    <property type="project" value="UniProtKB-KW"/>
</dbReference>
<dbReference type="GO" id="GO:0051056">
    <property type="term" value="P:regulation of small GTPase mediated signal transduction"/>
    <property type="evidence" value="ECO:0007669"/>
    <property type="project" value="TreeGrafter"/>
</dbReference>
<dbReference type="AlphaFoldDB" id="A0A084VFN7"/>
<dbReference type="EMBL" id="ATLV01012451">
    <property type="status" value="NOT_ANNOTATED_CDS"/>
    <property type="molecule type" value="Genomic_DNA"/>
</dbReference>
<dbReference type="InterPro" id="IPR008936">
    <property type="entry name" value="Rho_GTPase_activation_prot"/>
</dbReference>
<dbReference type="SUPFAM" id="SSF48350">
    <property type="entry name" value="GTPase activation domain, GAP"/>
    <property type="match status" value="1"/>
</dbReference>
<name>A0A084VFN7_ANOSI</name>
<accession>A0A084VFN7</accession>
<dbReference type="OMA" id="NDFRIRC"/>
<dbReference type="GO" id="GO:0005737">
    <property type="term" value="C:cytoplasm"/>
    <property type="evidence" value="ECO:0007669"/>
    <property type="project" value="TreeGrafter"/>
</dbReference>
<reference evidence="3 5" key="1">
    <citation type="journal article" date="2014" name="BMC Genomics">
        <title>Genome sequence of Anopheles sinensis provides insight into genetics basis of mosquito competence for malaria parasites.</title>
        <authorList>
            <person name="Zhou D."/>
            <person name="Zhang D."/>
            <person name="Ding G."/>
            <person name="Shi L."/>
            <person name="Hou Q."/>
            <person name="Ye Y."/>
            <person name="Xu Y."/>
            <person name="Zhou H."/>
            <person name="Xiong C."/>
            <person name="Li S."/>
            <person name="Yu J."/>
            <person name="Hong S."/>
            <person name="Yu X."/>
            <person name="Zou P."/>
            <person name="Chen C."/>
            <person name="Chang X."/>
            <person name="Wang W."/>
            <person name="Lv Y."/>
            <person name="Sun Y."/>
            <person name="Ma L."/>
            <person name="Shen B."/>
            <person name="Zhu C."/>
        </authorList>
    </citation>
    <scope>NUCLEOTIDE SEQUENCE [LARGE SCALE GENOMIC DNA]</scope>
</reference>
<dbReference type="PROSITE" id="PS50238">
    <property type="entry name" value="RHOGAP"/>
    <property type="match status" value="1"/>
</dbReference>
<sequence length="337" mass="37860">MEPIEEVVKRYRNTEGFQMLVQTHLSFVLDLSTVLEKSPSELDEGLFKKWNVFHLGTPSTSTEATKELTMDKIASVEQIIAFLGLEKNITQEGIFRKTGAVTRQKNLKTILNQGTPFSLEQGAYTANDCACALKTFIADLEEPLLTELYYPAYCQLADLMKGKDFSDYRILCGLQLLMLLLPEANSALFRSLIELLNRVAQYQGENKMSADNLAIIFTPHLLCPRKHGGANMHSTSQKLFGIVARMIDIGTNLFDIPNMLATDIRANFMRESGPSDCATSTNTVYTFVDREKTAKVDTRDFTDQSLAALHSHVQALPDSAMKKKFLKDFQRVHGKKE</sequence>
<dbReference type="Pfam" id="PF00620">
    <property type="entry name" value="RhoGAP"/>
    <property type="match status" value="1"/>
</dbReference>
<dbReference type="EMBL" id="KE524793">
    <property type="protein sequence ID" value="KFB36781.1"/>
    <property type="molecule type" value="Genomic_DNA"/>
</dbReference>
<evidence type="ECO:0000313" key="4">
    <source>
        <dbReference type="EnsemblMetazoa" id="ASIC003941-PA"/>
    </source>
</evidence>
<dbReference type="Proteomes" id="UP000030765">
    <property type="component" value="Unassembled WGS sequence"/>
</dbReference>
<reference evidence="4" key="2">
    <citation type="submission" date="2020-05" db="UniProtKB">
        <authorList>
            <consortium name="EnsemblMetazoa"/>
        </authorList>
    </citation>
    <scope>IDENTIFICATION</scope>
</reference>
<dbReference type="PANTHER" id="PTHR14963:SF7">
    <property type="entry name" value="RHO GTPASE-ACTIVATING PROTEIN 19"/>
    <property type="match status" value="1"/>
</dbReference>
<proteinExistence type="predicted"/>
<evidence type="ECO:0000259" key="2">
    <source>
        <dbReference type="PROSITE" id="PS50238"/>
    </source>
</evidence>
<gene>
    <name evidence="3" type="ORF">ZHAS_00003941</name>
</gene>
<dbReference type="InterPro" id="IPR000198">
    <property type="entry name" value="RhoGAP_dom"/>
</dbReference>
<evidence type="ECO:0000256" key="1">
    <source>
        <dbReference type="ARBA" id="ARBA00022468"/>
    </source>
</evidence>
<evidence type="ECO:0000313" key="5">
    <source>
        <dbReference type="Proteomes" id="UP000030765"/>
    </source>
</evidence>
<feature type="domain" description="Rho-GAP" evidence="2">
    <location>
        <begin position="40"/>
        <end position="254"/>
    </location>
</feature>
<evidence type="ECO:0000313" key="3">
    <source>
        <dbReference type="EMBL" id="KFB36781.1"/>
    </source>
</evidence>
<dbReference type="SMART" id="SM00324">
    <property type="entry name" value="RhoGAP"/>
    <property type="match status" value="1"/>
</dbReference>